<evidence type="ECO:0000259" key="10">
    <source>
        <dbReference type="PROSITE" id="PS50081"/>
    </source>
</evidence>
<feature type="domain" description="PDZ" evidence="11">
    <location>
        <begin position="326"/>
        <end position="383"/>
    </location>
</feature>
<dbReference type="SMART" id="SM00228">
    <property type="entry name" value="PDZ"/>
    <property type="match status" value="1"/>
</dbReference>
<evidence type="ECO:0000256" key="8">
    <source>
        <dbReference type="SAM" id="MobiDB-lite"/>
    </source>
</evidence>
<evidence type="ECO:0000256" key="3">
    <source>
        <dbReference type="ARBA" id="ARBA00022723"/>
    </source>
</evidence>
<feature type="domain" description="Phorbol-ester/DAG-type" evidence="10">
    <location>
        <begin position="730"/>
        <end position="780"/>
    </location>
</feature>
<keyword evidence="6" id="KW-0446">Lipid-binding</keyword>
<dbReference type="InterPro" id="IPR046349">
    <property type="entry name" value="C1-like_sf"/>
</dbReference>
<feature type="region of interest" description="Disordered" evidence="8">
    <location>
        <begin position="843"/>
        <end position="862"/>
    </location>
</feature>
<organism evidence="13 14">
    <name type="scientific">Ignelater luminosus</name>
    <name type="common">Cucubano</name>
    <name type="synonym">Pyrophorus luminosus</name>
    <dbReference type="NCBI Taxonomy" id="2038154"/>
    <lineage>
        <taxon>Eukaryota</taxon>
        <taxon>Metazoa</taxon>
        <taxon>Ecdysozoa</taxon>
        <taxon>Arthropoda</taxon>
        <taxon>Hexapoda</taxon>
        <taxon>Insecta</taxon>
        <taxon>Pterygota</taxon>
        <taxon>Neoptera</taxon>
        <taxon>Endopterygota</taxon>
        <taxon>Coleoptera</taxon>
        <taxon>Polyphaga</taxon>
        <taxon>Elateriformia</taxon>
        <taxon>Elateroidea</taxon>
        <taxon>Elateridae</taxon>
        <taxon>Agrypninae</taxon>
        <taxon>Pyrophorini</taxon>
        <taxon>Ignelater</taxon>
    </lineage>
</organism>
<dbReference type="CDD" id="cd20825">
    <property type="entry name" value="C1_PDZD8"/>
    <property type="match status" value="1"/>
</dbReference>
<dbReference type="InterPro" id="IPR058801">
    <property type="entry name" value="PDZD8_N"/>
</dbReference>
<dbReference type="SMART" id="SM00109">
    <property type="entry name" value="C1"/>
    <property type="match status" value="1"/>
</dbReference>
<dbReference type="PANTHER" id="PTHR21519">
    <property type="entry name" value="PDZ DOMAIN-CONTAINING PROTEIN 8"/>
    <property type="match status" value="1"/>
</dbReference>
<evidence type="ECO:0000256" key="7">
    <source>
        <dbReference type="ARBA" id="ARBA00023136"/>
    </source>
</evidence>
<reference evidence="13" key="1">
    <citation type="submission" date="2019-08" db="EMBL/GenBank/DDBJ databases">
        <title>The genome of the North American firefly Photinus pyralis.</title>
        <authorList>
            <consortium name="Photinus pyralis genome working group"/>
            <person name="Fallon T.R."/>
            <person name="Sander Lower S.E."/>
            <person name="Weng J.-K."/>
        </authorList>
    </citation>
    <scope>NUCLEOTIDE SEQUENCE</scope>
    <source>
        <strain evidence="13">TRF0915ILg1</strain>
        <tissue evidence="13">Whole body</tissue>
    </source>
</reference>
<evidence type="ECO:0000256" key="2">
    <source>
        <dbReference type="ARBA" id="ARBA00022448"/>
    </source>
</evidence>
<keyword evidence="3" id="KW-0479">Metal-binding</keyword>
<dbReference type="GO" id="GO:0051560">
    <property type="term" value="P:mitochondrial calcium ion homeostasis"/>
    <property type="evidence" value="ECO:0007669"/>
    <property type="project" value="InterPro"/>
</dbReference>
<dbReference type="PANTHER" id="PTHR21519:SF1">
    <property type="entry name" value="PDZ DOMAIN-CONTAINING PROTEIN 8"/>
    <property type="match status" value="1"/>
</dbReference>
<dbReference type="Pfam" id="PF00130">
    <property type="entry name" value="C1_1"/>
    <property type="match status" value="1"/>
</dbReference>
<feature type="transmembrane region" description="Helical" evidence="9">
    <location>
        <begin position="6"/>
        <end position="30"/>
    </location>
</feature>
<dbReference type="InterPro" id="IPR002219">
    <property type="entry name" value="PKC_DAG/PE"/>
</dbReference>
<evidence type="ECO:0000259" key="11">
    <source>
        <dbReference type="PROSITE" id="PS50106"/>
    </source>
</evidence>
<dbReference type="PROSITE" id="PS00479">
    <property type="entry name" value="ZF_DAG_PE_1"/>
    <property type="match status" value="1"/>
</dbReference>
<evidence type="ECO:0000259" key="12">
    <source>
        <dbReference type="PROSITE" id="PS51847"/>
    </source>
</evidence>
<evidence type="ECO:0000256" key="9">
    <source>
        <dbReference type="SAM" id="Phobius"/>
    </source>
</evidence>
<dbReference type="GO" id="GO:0006869">
    <property type="term" value="P:lipid transport"/>
    <property type="evidence" value="ECO:0007669"/>
    <property type="project" value="UniProtKB-KW"/>
</dbReference>
<feature type="compositionally biased region" description="Low complexity" evidence="8">
    <location>
        <begin position="516"/>
        <end position="534"/>
    </location>
</feature>
<dbReference type="GO" id="GO:0005739">
    <property type="term" value="C:mitochondrion"/>
    <property type="evidence" value="ECO:0007669"/>
    <property type="project" value="GOC"/>
</dbReference>
<dbReference type="GO" id="GO:0044233">
    <property type="term" value="C:mitochondria-associated endoplasmic reticulum membrane contact site"/>
    <property type="evidence" value="ECO:0007669"/>
    <property type="project" value="InterPro"/>
</dbReference>
<dbReference type="InterPro" id="IPR039275">
    <property type="entry name" value="PDZD8"/>
</dbReference>
<dbReference type="GO" id="GO:0016020">
    <property type="term" value="C:membrane"/>
    <property type="evidence" value="ECO:0007669"/>
    <property type="project" value="UniProtKB-SubCell"/>
</dbReference>
<dbReference type="Gene3D" id="2.30.42.10">
    <property type="match status" value="1"/>
</dbReference>
<dbReference type="PROSITE" id="PS50081">
    <property type="entry name" value="ZF_DAG_PE_2"/>
    <property type="match status" value="1"/>
</dbReference>
<feature type="region of interest" description="Disordered" evidence="8">
    <location>
        <begin position="504"/>
        <end position="534"/>
    </location>
</feature>
<dbReference type="SUPFAM" id="SSF50156">
    <property type="entry name" value="PDZ domain-like"/>
    <property type="match status" value="1"/>
</dbReference>
<comment type="subcellular location">
    <subcellularLocation>
        <location evidence="1">Membrane</location>
    </subcellularLocation>
</comment>
<protein>
    <recommendedName>
        <fullName evidence="15">PDZ domain-containing protein 8</fullName>
    </recommendedName>
</protein>
<evidence type="ECO:0000256" key="4">
    <source>
        <dbReference type="ARBA" id="ARBA00022833"/>
    </source>
</evidence>
<evidence type="ECO:0008006" key="15">
    <source>
        <dbReference type="Google" id="ProtNLM"/>
    </source>
</evidence>
<dbReference type="PROSITE" id="PS51847">
    <property type="entry name" value="SMP"/>
    <property type="match status" value="1"/>
</dbReference>
<dbReference type="EMBL" id="VTPC01091100">
    <property type="protein sequence ID" value="KAF2879671.1"/>
    <property type="molecule type" value="Genomic_DNA"/>
</dbReference>
<evidence type="ECO:0000313" key="14">
    <source>
        <dbReference type="Proteomes" id="UP000801492"/>
    </source>
</evidence>
<evidence type="ECO:0000256" key="1">
    <source>
        <dbReference type="ARBA" id="ARBA00004370"/>
    </source>
</evidence>
<keyword evidence="7 9" id="KW-0472">Membrane</keyword>
<dbReference type="Pfam" id="PF26547">
    <property type="entry name" value="PDZD8_N"/>
    <property type="match status" value="1"/>
</dbReference>
<dbReference type="GO" id="GO:0008289">
    <property type="term" value="F:lipid binding"/>
    <property type="evidence" value="ECO:0007669"/>
    <property type="project" value="UniProtKB-KW"/>
</dbReference>
<name>A0A8K0C6I8_IGNLU</name>
<keyword evidence="9" id="KW-0812">Transmembrane</keyword>
<comment type="caution">
    <text evidence="13">The sequence shown here is derived from an EMBL/GenBank/DDBJ whole genome shotgun (WGS) entry which is preliminary data.</text>
</comment>
<feature type="domain" description="SMP-LTD" evidence="12">
    <location>
        <begin position="70"/>
        <end position="258"/>
    </location>
</feature>
<keyword evidence="4" id="KW-0862">Zinc</keyword>
<keyword evidence="14" id="KW-1185">Reference proteome</keyword>
<dbReference type="InterPro" id="IPR031468">
    <property type="entry name" value="SMP_LBD"/>
</dbReference>
<dbReference type="Proteomes" id="UP000801492">
    <property type="component" value="Unassembled WGS sequence"/>
</dbReference>
<gene>
    <name evidence="13" type="ORF">ILUMI_26499</name>
</gene>
<dbReference type="InterPro" id="IPR036034">
    <property type="entry name" value="PDZ_sf"/>
</dbReference>
<dbReference type="OrthoDB" id="10004596at2759"/>
<evidence type="ECO:0000256" key="5">
    <source>
        <dbReference type="ARBA" id="ARBA00023055"/>
    </source>
</evidence>
<dbReference type="InterPro" id="IPR001478">
    <property type="entry name" value="PDZ"/>
</dbReference>
<accession>A0A8K0C6I8</accession>
<evidence type="ECO:0000313" key="13">
    <source>
        <dbReference type="EMBL" id="KAF2879671.1"/>
    </source>
</evidence>
<dbReference type="AlphaFoldDB" id="A0A8K0C6I8"/>
<dbReference type="PROSITE" id="PS50106">
    <property type="entry name" value="PDZ"/>
    <property type="match status" value="1"/>
</dbReference>
<evidence type="ECO:0000256" key="6">
    <source>
        <dbReference type="ARBA" id="ARBA00023121"/>
    </source>
</evidence>
<dbReference type="GO" id="GO:1990456">
    <property type="term" value="P:mitochondrion-endoplasmic reticulum membrane tethering"/>
    <property type="evidence" value="ECO:0007669"/>
    <property type="project" value="InterPro"/>
</dbReference>
<keyword evidence="5" id="KW-0445">Lipid transport</keyword>
<dbReference type="Gene3D" id="3.30.60.20">
    <property type="match status" value="1"/>
</dbReference>
<proteinExistence type="predicted"/>
<dbReference type="Pfam" id="PF00595">
    <property type="entry name" value="PDZ"/>
    <property type="match status" value="1"/>
</dbReference>
<keyword evidence="2" id="KW-0813">Transport</keyword>
<sequence length="1003" mass="112667">MDLFMLLFFSAVSVLLGIILTLVVQYYVLLRYFDKNPSVKPPNKPHSEAFTLPETLKKKLEMDGYDSADSSLAITLMLQFLFHELRHSDSIKRWLYKKLSLEFEELISKTTTGKFFEAVTIRDMHLGSQFPNIKSIGVENVKLDKTEGHIDTLSLCIKLDYAGNFLLSVDAKMKFGKTAYLSIKVKQVSGLARLQFTRLPYTHWSFSFYGEPQLELAVESHFQGRQLQSNVTNLIVNQIKKAIKRKHTLPNYKIRYKPFFTKADPGQLDIDESEIIPQGQLEVMCMEMSRLATASDIIQVYCTFATDSVPWICVYQKETTTYVVLELTVSKMRQQQLGVTFKQEQNVILVDCVLPQSAGDQASLKNGDILLAVDGKSVSNLAHVNKLLKLLPAGNFSIRIERVVTNYMLKSKYNDKTEPKTPISNTNSINEADLTQAEQESFIVVDSTKSKLIDNADLSKKCKSISSMEKSKSSDKIPIPKLISSSNENVSKFAQTLGTFSLRKRKTSIERTSTDSSNRSTPTASTPTTPQHSTFKQHIVPVPSACLLVAKRQSQCIMEVPNNVKSETTDPLPSPIVESNEVSCADFTEICKGQVKESQCVINCNDEYSFNLKETDKYLNVNVWGITTNSKDILLGYTNIPLAQVLNECNNSMLGHYIKSFSFLPPTSTPPTSQTHPLMSHSGFEHVFCYGDALLSFMWAHDEVSELKRKPPTTDNSEFLKETVILTSTKHDFVRTQFNRTTHCDFCSKKIWLKDAVQCKKCDLCCHKKCLSKCQLNVPCVLVDKSDQKSETLDVVQPEITMTEATDDDLECDMIQYPANEQKQNVGGLKRINSANNLAIPGSHFSQSHSRSLPPSPQHTPRKLSLVASNPFSMCPAILDEIQQQPNEATEIILRAVDQVLQYPSDEALMDAAKETGTQLYANMVHQVKVDKINFMVTELKRTLDSATVEHMTLSKQLSTVDAEVEKAKLAFQIGQADARIQALSVLMLHYCSGLQHAQEKIV</sequence>
<dbReference type="GO" id="GO:0046872">
    <property type="term" value="F:metal ion binding"/>
    <property type="evidence" value="ECO:0007669"/>
    <property type="project" value="UniProtKB-KW"/>
</dbReference>
<feature type="compositionally biased region" description="Polar residues" evidence="8">
    <location>
        <begin position="844"/>
        <end position="853"/>
    </location>
</feature>
<dbReference type="SUPFAM" id="SSF57889">
    <property type="entry name" value="Cysteine-rich domain"/>
    <property type="match status" value="1"/>
</dbReference>
<dbReference type="CDD" id="cd21674">
    <property type="entry name" value="SMP_PDZD8"/>
    <property type="match status" value="1"/>
</dbReference>
<keyword evidence="9" id="KW-1133">Transmembrane helix</keyword>